<name>A0A1M5IXQ5_9BACT</name>
<comment type="similarity">
    <text evidence="7">Belongs to the class I-like SAM-binding methyltransferase superfamily. C5-methyltransferase family.</text>
</comment>
<dbReference type="InterPro" id="IPR029063">
    <property type="entry name" value="SAM-dependent_MTases_sf"/>
</dbReference>
<accession>A0A1M5IXQ5</accession>
<dbReference type="SUPFAM" id="SSF53335">
    <property type="entry name" value="S-adenosyl-L-methionine-dependent methyltransferases"/>
    <property type="match status" value="1"/>
</dbReference>
<keyword evidence="4 7" id="KW-0949">S-adenosyl-L-methionine</keyword>
<evidence type="ECO:0000256" key="6">
    <source>
        <dbReference type="ARBA" id="ARBA00047422"/>
    </source>
</evidence>
<keyword evidence="9" id="KW-1185">Reference proteome</keyword>
<dbReference type="STRING" id="1346286.SAMN05444362_12151"/>
<dbReference type="InterPro" id="IPR050390">
    <property type="entry name" value="C5-Methyltransferase"/>
</dbReference>
<keyword evidence="2 7" id="KW-0489">Methyltransferase</keyword>
<dbReference type="EMBL" id="FQUC01000021">
    <property type="protein sequence ID" value="SHG33051.1"/>
    <property type="molecule type" value="Genomic_DNA"/>
</dbReference>
<dbReference type="GO" id="GO:0003677">
    <property type="term" value="F:DNA binding"/>
    <property type="evidence" value="ECO:0007669"/>
    <property type="project" value="TreeGrafter"/>
</dbReference>
<dbReference type="GO" id="GO:0009307">
    <property type="term" value="P:DNA restriction-modification system"/>
    <property type="evidence" value="ECO:0007669"/>
    <property type="project" value="UniProtKB-KW"/>
</dbReference>
<dbReference type="PANTHER" id="PTHR10629:SF52">
    <property type="entry name" value="DNA (CYTOSINE-5)-METHYLTRANSFERASE 1"/>
    <property type="match status" value="1"/>
</dbReference>
<feature type="active site" evidence="7">
    <location>
        <position position="95"/>
    </location>
</feature>
<dbReference type="PROSITE" id="PS51679">
    <property type="entry name" value="SAM_MT_C5"/>
    <property type="match status" value="1"/>
</dbReference>
<dbReference type="Pfam" id="PF00145">
    <property type="entry name" value="DNA_methylase"/>
    <property type="match status" value="2"/>
</dbReference>
<dbReference type="GO" id="GO:0032259">
    <property type="term" value="P:methylation"/>
    <property type="evidence" value="ECO:0007669"/>
    <property type="project" value="UniProtKB-KW"/>
</dbReference>
<dbReference type="InterPro" id="IPR001525">
    <property type="entry name" value="C5_MeTfrase"/>
</dbReference>
<evidence type="ECO:0000256" key="3">
    <source>
        <dbReference type="ARBA" id="ARBA00022679"/>
    </source>
</evidence>
<comment type="catalytic activity">
    <reaction evidence="6">
        <text>a 2'-deoxycytidine in DNA + S-adenosyl-L-methionine = a 5-methyl-2'-deoxycytidine in DNA + S-adenosyl-L-homocysteine + H(+)</text>
        <dbReference type="Rhea" id="RHEA:13681"/>
        <dbReference type="Rhea" id="RHEA-COMP:11369"/>
        <dbReference type="Rhea" id="RHEA-COMP:11370"/>
        <dbReference type="ChEBI" id="CHEBI:15378"/>
        <dbReference type="ChEBI" id="CHEBI:57856"/>
        <dbReference type="ChEBI" id="CHEBI:59789"/>
        <dbReference type="ChEBI" id="CHEBI:85452"/>
        <dbReference type="ChEBI" id="CHEBI:85454"/>
        <dbReference type="EC" id="2.1.1.37"/>
    </reaction>
</comment>
<dbReference type="AlphaFoldDB" id="A0A1M5IXQ5"/>
<evidence type="ECO:0000256" key="4">
    <source>
        <dbReference type="ARBA" id="ARBA00022691"/>
    </source>
</evidence>
<reference evidence="9" key="1">
    <citation type="submission" date="2016-11" db="EMBL/GenBank/DDBJ databases">
        <authorList>
            <person name="Varghese N."/>
            <person name="Submissions S."/>
        </authorList>
    </citation>
    <scope>NUCLEOTIDE SEQUENCE [LARGE SCALE GENOMIC DNA]</scope>
    <source>
        <strain evidence="9">DSM 27370</strain>
    </source>
</reference>
<evidence type="ECO:0000313" key="8">
    <source>
        <dbReference type="EMBL" id="SHG33051.1"/>
    </source>
</evidence>
<dbReference type="Gene3D" id="3.40.50.150">
    <property type="entry name" value="Vaccinia Virus protein VP39"/>
    <property type="match status" value="1"/>
</dbReference>
<dbReference type="GO" id="GO:0003886">
    <property type="term" value="F:DNA (cytosine-5-)-methyltransferase activity"/>
    <property type="evidence" value="ECO:0007669"/>
    <property type="project" value="UniProtKB-EC"/>
</dbReference>
<dbReference type="GO" id="GO:0044027">
    <property type="term" value="P:negative regulation of gene expression via chromosomal CpG island methylation"/>
    <property type="evidence" value="ECO:0007669"/>
    <property type="project" value="TreeGrafter"/>
</dbReference>
<evidence type="ECO:0000256" key="7">
    <source>
        <dbReference type="PROSITE-ProRule" id="PRU01016"/>
    </source>
</evidence>
<protein>
    <recommendedName>
        <fullName evidence="1">DNA (cytosine-5-)-methyltransferase</fullName>
        <ecNumber evidence="1">2.1.1.37</ecNumber>
    </recommendedName>
</protein>
<organism evidence="8 9">
    <name type="scientific">Dysgonomonas macrotermitis</name>
    <dbReference type="NCBI Taxonomy" id="1346286"/>
    <lineage>
        <taxon>Bacteria</taxon>
        <taxon>Pseudomonadati</taxon>
        <taxon>Bacteroidota</taxon>
        <taxon>Bacteroidia</taxon>
        <taxon>Bacteroidales</taxon>
        <taxon>Dysgonomonadaceae</taxon>
        <taxon>Dysgonomonas</taxon>
    </lineage>
</organism>
<sequence>MDNIRFLYIDLFCGAGGTSTGVENARLKGEQCAKVIACVNHDANAIASHAENHPEALHFTEDIRTLDLTKIWLCIKLNKIQYPNAKIVLWASLECTNFSKAKGGLPRDADSRTLAEHLFRYIHNLEPDYIQIENVEEFMSWGDLDERGKPISSTNGKHYRRWINEVKKYGYNFDYRILNAADYGAYTSRKRFFGIFARKDLPITWPSQTHSKTGTKDLFNSLLKWKPVKECLNFSDEGESIFGRKKPLVEATLDRILSGLIKFVAGGKDKFLLKYNSMSQNGKYNAPGIEDPCPTISTQGRLQLISTKYLVQYNQRNDRVKSINDPCNTVTTNNRFGLVQAFLCKHYSGHPDSKNISIEGPAHTITGVDHHSFVNATFLTKYYSGNPDQMISDINDPAATLRTKDCQSLVTPSFLSAYYGNGHNHSIEGPSPTVTTKDRLAFVSPKFLCSYNYKDEPKDLESPCPTVLTKDRFSLISPFFMNNYSGGGQISSVNKPCPAIMTNPKQNLVQCHFVDQQFGQSKAASINNPLGGITANPKYNLVTCRNWLMNTNFGNVGSSLDEPSPTVTANRKWHYLMDAQYRRIGKDIESPCFTLIARMDKTPPYLIEASTEQKHAPSFIKTIDNTIIYEIYKDDSPKMKEIKEFMAMYGILDIKMRMLRIPELKMIMGFPKDYILIGTQAEQKKYIGNAVEVNMARVICEANARKLYKHQMAVV</sequence>
<keyword evidence="3 7" id="KW-0808">Transferase</keyword>
<gene>
    <name evidence="8" type="ORF">SAMN05444362_12151</name>
</gene>
<evidence type="ECO:0000313" key="9">
    <source>
        <dbReference type="Proteomes" id="UP000184480"/>
    </source>
</evidence>
<dbReference type="Proteomes" id="UP000184480">
    <property type="component" value="Unassembled WGS sequence"/>
</dbReference>
<dbReference type="PANTHER" id="PTHR10629">
    <property type="entry name" value="CYTOSINE-SPECIFIC METHYLTRANSFERASE"/>
    <property type="match status" value="1"/>
</dbReference>
<keyword evidence="5" id="KW-0680">Restriction system</keyword>
<dbReference type="EC" id="2.1.1.37" evidence="1"/>
<dbReference type="Gene3D" id="3.90.120.10">
    <property type="entry name" value="DNA Methylase, subunit A, domain 2"/>
    <property type="match status" value="1"/>
</dbReference>
<evidence type="ECO:0000256" key="2">
    <source>
        <dbReference type="ARBA" id="ARBA00022603"/>
    </source>
</evidence>
<evidence type="ECO:0000256" key="5">
    <source>
        <dbReference type="ARBA" id="ARBA00022747"/>
    </source>
</evidence>
<dbReference type="RefSeq" id="WP_062184380.1">
    <property type="nucleotide sequence ID" value="NZ_BBXL01000026.1"/>
</dbReference>
<dbReference type="PRINTS" id="PR00105">
    <property type="entry name" value="C5METTRFRASE"/>
</dbReference>
<proteinExistence type="inferred from homology"/>
<evidence type="ECO:0000256" key="1">
    <source>
        <dbReference type="ARBA" id="ARBA00011975"/>
    </source>
</evidence>